<evidence type="ECO:0000313" key="7">
    <source>
        <dbReference type="EMBL" id="SFI46648.1"/>
    </source>
</evidence>
<evidence type="ECO:0000256" key="4">
    <source>
        <dbReference type="ARBA" id="ARBA00023163"/>
    </source>
</evidence>
<dbReference type="GO" id="GO:0003700">
    <property type="term" value="F:DNA-binding transcription factor activity"/>
    <property type="evidence" value="ECO:0007669"/>
    <property type="project" value="InterPro"/>
</dbReference>
<dbReference type="SUPFAM" id="SSF46785">
    <property type="entry name" value="Winged helix' DNA-binding domain"/>
    <property type="match status" value="1"/>
</dbReference>
<dbReference type="AlphaFoldDB" id="A0A1I3IF91"/>
<dbReference type="PANTHER" id="PTHR30427:SF1">
    <property type="entry name" value="TRANSCRIPTIONAL ACTIVATOR PROTEIN LYSR"/>
    <property type="match status" value="1"/>
</dbReference>
<dbReference type="InterPro" id="IPR036388">
    <property type="entry name" value="WH-like_DNA-bd_sf"/>
</dbReference>
<name>A0A1I3IF91_9HYPH</name>
<sequence>MNQRQLVAFRAAMMLGSITAAAKELNVSQPAVSRLISDLEFSLGFALFIRQTGGIVPTAEATEFFREVDMMFYSLDRLAAVADEIRSLSRATVRFATLPMLSFKVAPLAIRRFQARFPAARVFQDVYTSARVLELVTSRQVEIGVAQTHERRSDFDILSTHHARCVCVMEPGHPLASATELTPQDLRDEPLIMLARHTQSASYITNAFADHQISPNIVSETQPSFAAGSMAAHGCGIAIIDELSAIALEGKVIAIPFKPEIPFDICILKPKNMPFSRAAEALHQELHEGIRDAIEQAAKGHKV</sequence>
<dbReference type="PROSITE" id="PS50931">
    <property type="entry name" value="HTH_LYSR"/>
    <property type="match status" value="1"/>
</dbReference>
<keyword evidence="5" id="KW-0732">Signal</keyword>
<evidence type="ECO:0000256" key="5">
    <source>
        <dbReference type="SAM" id="SignalP"/>
    </source>
</evidence>
<dbReference type="GO" id="GO:0043565">
    <property type="term" value="F:sequence-specific DNA binding"/>
    <property type="evidence" value="ECO:0007669"/>
    <property type="project" value="TreeGrafter"/>
</dbReference>
<dbReference type="STRING" id="1121003.SAMN03080618_00563"/>
<protein>
    <submittedName>
        <fullName evidence="7">DNA-binding transcriptional regulator, LysR family</fullName>
    </submittedName>
</protein>
<keyword evidence="3 7" id="KW-0238">DNA-binding</keyword>
<feature type="signal peptide" evidence="5">
    <location>
        <begin position="1"/>
        <end position="22"/>
    </location>
</feature>
<dbReference type="Pfam" id="PF00126">
    <property type="entry name" value="HTH_1"/>
    <property type="match status" value="1"/>
</dbReference>
<dbReference type="SUPFAM" id="SSF53850">
    <property type="entry name" value="Periplasmic binding protein-like II"/>
    <property type="match status" value="1"/>
</dbReference>
<dbReference type="EMBL" id="FORF01000002">
    <property type="protein sequence ID" value="SFI46648.1"/>
    <property type="molecule type" value="Genomic_DNA"/>
</dbReference>
<dbReference type="InterPro" id="IPR005119">
    <property type="entry name" value="LysR_subst-bd"/>
</dbReference>
<keyword evidence="2" id="KW-0805">Transcription regulation</keyword>
<proteinExistence type="inferred from homology"/>
<dbReference type="Pfam" id="PF03466">
    <property type="entry name" value="LysR_substrate"/>
    <property type="match status" value="1"/>
</dbReference>
<dbReference type="PRINTS" id="PR00039">
    <property type="entry name" value="HTHLYSR"/>
</dbReference>
<dbReference type="PANTHER" id="PTHR30427">
    <property type="entry name" value="TRANSCRIPTIONAL ACTIVATOR PROTEIN LYSR"/>
    <property type="match status" value="1"/>
</dbReference>
<evidence type="ECO:0000256" key="2">
    <source>
        <dbReference type="ARBA" id="ARBA00023015"/>
    </source>
</evidence>
<gene>
    <name evidence="7" type="ORF">SAMN03080618_00563</name>
</gene>
<dbReference type="InterPro" id="IPR036390">
    <property type="entry name" value="WH_DNA-bd_sf"/>
</dbReference>
<keyword evidence="4" id="KW-0804">Transcription</keyword>
<comment type="similarity">
    <text evidence="1">Belongs to the LysR transcriptional regulatory family.</text>
</comment>
<dbReference type="Gene3D" id="1.10.10.10">
    <property type="entry name" value="Winged helix-like DNA-binding domain superfamily/Winged helix DNA-binding domain"/>
    <property type="match status" value="1"/>
</dbReference>
<keyword evidence="8" id="KW-1185">Reference proteome</keyword>
<dbReference type="InterPro" id="IPR000847">
    <property type="entry name" value="LysR_HTH_N"/>
</dbReference>
<dbReference type="Gene3D" id="3.40.190.290">
    <property type="match status" value="1"/>
</dbReference>
<evidence type="ECO:0000256" key="1">
    <source>
        <dbReference type="ARBA" id="ARBA00009437"/>
    </source>
</evidence>
<dbReference type="OrthoDB" id="7260751at2"/>
<evidence type="ECO:0000256" key="3">
    <source>
        <dbReference type="ARBA" id="ARBA00023125"/>
    </source>
</evidence>
<feature type="domain" description="HTH lysR-type" evidence="6">
    <location>
        <begin position="1"/>
        <end position="58"/>
    </location>
</feature>
<accession>A0A1I3IF91</accession>
<dbReference type="Proteomes" id="UP000242763">
    <property type="component" value="Unassembled WGS sequence"/>
</dbReference>
<dbReference type="GO" id="GO:0010628">
    <property type="term" value="P:positive regulation of gene expression"/>
    <property type="evidence" value="ECO:0007669"/>
    <property type="project" value="TreeGrafter"/>
</dbReference>
<reference evidence="8" key="1">
    <citation type="submission" date="2016-10" db="EMBL/GenBank/DDBJ databases">
        <authorList>
            <person name="Varghese N."/>
            <person name="Submissions S."/>
        </authorList>
    </citation>
    <scope>NUCLEOTIDE SEQUENCE [LARGE SCALE GENOMIC DNA]</scope>
    <source>
        <strain evidence="8">DSM 21857</strain>
    </source>
</reference>
<evidence type="ECO:0000259" key="6">
    <source>
        <dbReference type="PROSITE" id="PS50931"/>
    </source>
</evidence>
<dbReference type="RefSeq" id="WP_091518316.1">
    <property type="nucleotide sequence ID" value="NZ_FORF01000002.1"/>
</dbReference>
<organism evidence="7 8">
    <name type="scientific">Aquamicrobium aerolatum DSM 21857</name>
    <dbReference type="NCBI Taxonomy" id="1121003"/>
    <lineage>
        <taxon>Bacteria</taxon>
        <taxon>Pseudomonadati</taxon>
        <taxon>Pseudomonadota</taxon>
        <taxon>Alphaproteobacteria</taxon>
        <taxon>Hyphomicrobiales</taxon>
        <taxon>Phyllobacteriaceae</taxon>
        <taxon>Aerobium</taxon>
    </lineage>
</organism>
<evidence type="ECO:0000313" key="8">
    <source>
        <dbReference type="Proteomes" id="UP000242763"/>
    </source>
</evidence>
<feature type="chain" id="PRO_5017412978" evidence="5">
    <location>
        <begin position="23"/>
        <end position="303"/>
    </location>
</feature>